<accession>A0A8T4KSM6</accession>
<dbReference type="AlphaFoldDB" id="A0A8T4KSM6"/>
<sequence length="803" mass="88659">MKLRLLLLIALSVLLIPGLASAGCLISIVNLPQEKTLTMDVNWQTPYGSAFGSTQDGYVVPLDSKMIFKNIASYTVHCEDGDNADVKPPLRVKITNSSTGITIAKILDFSYSGYWCSNVPGCTACSNQKGAQSVDPVDAFFFDSEGLYNVRVEFAKFSVDPNALADNSYWLQAQEDFNVLVFSPLLAVHGSKKTLLPLTPGQTTQAEIIWTVRNLSQITIKIQDINMPLCNANGLSCSLMPQPSGIQIKPNEHAIFTQIIKLENPPASYNARDLNMFLDVNFSDIQGIYSFKKTSEPTLLKIKPLSQQEFSIKIKGAGSNICYGLNGKTGYTGTAALPKIKLSWEWNSIEINECDKDYTNPSQDFKYCDGTQFSIELLKKLQRIDELSSSTAQATTGEAAELQSLKNFSAFLIKDGYSKDLIEDLSNYLIYETLADQPAWFSNADYGFSRLFTDSNKFKILLAGSGSPLQDSAFYYLPFDGAIGYNSTTQRYERQGYGVKVSGKDLVLLEQGAERVQYLAKPGDALNSLTVQDENSLDYLQKIQRGSVFNILRDAASFTLTRSPSNATPALMRIKQGAFTASTLNATSEASAFYYLVKDASTGNLGTFITSSGNLSYWTGVSSNMRSSSNSVLCQDFLSRRLFNYRQDGVLSTQQGASCNLVSNVPNDKVYGFSWTNIPQESSANFLYLQTVFYTSKNSNYGLYNACENKDYQIVTPTGNNDISRATGRSAPLPLDYDSSISLSTLQEILNAVQSEALCFTTNSTLADFWWNESKLFEALHAIMPDNSDFKLNKCMIQAFQSP</sequence>
<dbReference type="EMBL" id="JAGVWB010000007">
    <property type="protein sequence ID" value="MBS3058033.1"/>
    <property type="molecule type" value="Genomic_DNA"/>
</dbReference>
<name>A0A8T4KSM6_9ARCH</name>
<protein>
    <submittedName>
        <fullName evidence="1">Uncharacterized protein</fullName>
    </submittedName>
</protein>
<gene>
    <name evidence="1" type="ORF">J4478_01370</name>
</gene>
<dbReference type="PROSITE" id="PS51257">
    <property type="entry name" value="PROKAR_LIPOPROTEIN"/>
    <property type="match status" value="1"/>
</dbReference>
<dbReference type="Proteomes" id="UP000680185">
    <property type="component" value="Unassembled WGS sequence"/>
</dbReference>
<reference evidence="1" key="1">
    <citation type="submission" date="2021-03" db="EMBL/GenBank/DDBJ databases">
        <authorList>
            <person name="Jaffe A."/>
        </authorList>
    </citation>
    <scope>NUCLEOTIDE SEQUENCE</scope>
    <source>
        <strain evidence="1">RIFCSPLOWO2_01_FULL_43_13</strain>
    </source>
</reference>
<evidence type="ECO:0000313" key="2">
    <source>
        <dbReference type="Proteomes" id="UP000680185"/>
    </source>
</evidence>
<evidence type="ECO:0000313" key="1">
    <source>
        <dbReference type="EMBL" id="MBS3058033.1"/>
    </source>
</evidence>
<reference evidence="1" key="2">
    <citation type="submission" date="2021-05" db="EMBL/GenBank/DDBJ databases">
        <title>Protein family content uncovers lineage relationships and bacterial pathway maintenance mechanisms in DPANN archaea.</title>
        <authorList>
            <person name="Castelle C.J."/>
            <person name="Meheust R."/>
            <person name="Jaffe A.L."/>
            <person name="Seitz K."/>
            <person name="Gong X."/>
            <person name="Baker B.J."/>
            <person name="Banfield J.F."/>
        </authorList>
    </citation>
    <scope>NUCLEOTIDE SEQUENCE</scope>
    <source>
        <strain evidence="1">RIFCSPLOWO2_01_FULL_43_13</strain>
    </source>
</reference>
<organism evidence="1 2">
    <name type="scientific">Candidatus Iainarchaeum sp</name>
    <dbReference type="NCBI Taxonomy" id="3101447"/>
    <lineage>
        <taxon>Archaea</taxon>
        <taxon>Candidatus Iainarchaeota</taxon>
        <taxon>Candidatus Iainarchaeia</taxon>
        <taxon>Candidatus Iainarchaeales</taxon>
        <taxon>Candidatus Iainarchaeaceae</taxon>
        <taxon>Candidatus Iainarchaeum</taxon>
    </lineage>
</organism>
<proteinExistence type="predicted"/>
<comment type="caution">
    <text evidence="1">The sequence shown here is derived from an EMBL/GenBank/DDBJ whole genome shotgun (WGS) entry which is preliminary data.</text>
</comment>